<reference evidence="1" key="1">
    <citation type="submission" date="2021-03" db="EMBL/GenBank/DDBJ databases">
        <title>Acanthopleuribacteraceae sp. M133.</title>
        <authorList>
            <person name="Wang G."/>
        </authorList>
    </citation>
    <scope>NUCLEOTIDE SEQUENCE</scope>
    <source>
        <strain evidence="1">M133</strain>
    </source>
</reference>
<keyword evidence="2" id="KW-1185">Reference proteome</keyword>
<evidence type="ECO:0000313" key="1">
    <source>
        <dbReference type="EMBL" id="QTD53348.1"/>
    </source>
</evidence>
<sequence>MHRSLSLFVSSDNSLYFNGLSGIYSFRDSMLPIIAMAAVHTSGLPNAASGAGCPRFFVAFQVFGRIRQRFSRTEWEKWVDRAGFVTMFPALAPMTLY</sequence>
<proteinExistence type="predicted"/>
<organism evidence="1 2">
    <name type="scientific">Sulfidibacter corallicola</name>
    <dbReference type="NCBI Taxonomy" id="2818388"/>
    <lineage>
        <taxon>Bacteria</taxon>
        <taxon>Pseudomonadati</taxon>
        <taxon>Acidobacteriota</taxon>
        <taxon>Holophagae</taxon>
        <taxon>Acanthopleuribacterales</taxon>
        <taxon>Acanthopleuribacteraceae</taxon>
        <taxon>Sulfidibacter</taxon>
    </lineage>
</organism>
<evidence type="ECO:0000313" key="2">
    <source>
        <dbReference type="Proteomes" id="UP000663929"/>
    </source>
</evidence>
<dbReference type="Proteomes" id="UP000663929">
    <property type="component" value="Chromosome"/>
</dbReference>
<protein>
    <submittedName>
        <fullName evidence="1">Uncharacterized protein</fullName>
    </submittedName>
</protein>
<dbReference type="EMBL" id="CP071793">
    <property type="protein sequence ID" value="QTD53348.1"/>
    <property type="molecule type" value="Genomic_DNA"/>
</dbReference>
<accession>A0A8A4TW00</accession>
<dbReference type="AlphaFoldDB" id="A0A8A4TW00"/>
<dbReference type="RefSeq" id="WP_237383450.1">
    <property type="nucleotide sequence ID" value="NZ_CP071793.1"/>
</dbReference>
<name>A0A8A4TW00_SULCO</name>
<dbReference type="KEGG" id="scor:J3U87_12910"/>
<gene>
    <name evidence="1" type="ORF">J3U87_12910</name>
</gene>